<feature type="domain" description="PRELI/MSF1" evidence="3">
    <location>
        <begin position="133"/>
        <end position="303"/>
    </location>
</feature>
<dbReference type="Proteomes" id="UP000681720">
    <property type="component" value="Unassembled WGS sequence"/>
</dbReference>
<dbReference type="PANTHER" id="PTHR11158">
    <property type="entry name" value="MSF1/PX19 RELATED"/>
    <property type="match status" value="1"/>
</dbReference>
<dbReference type="SUPFAM" id="SSF46950">
    <property type="entry name" value="Double-stranded DNA-binding domain"/>
    <property type="match status" value="1"/>
</dbReference>
<evidence type="ECO:0000313" key="5">
    <source>
        <dbReference type="EMBL" id="CAF3913551.1"/>
    </source>
</evidence>
<dbReference type="EMBL" id="CAJOBG010009276">
    <property type="protein sequence ID" value="CAF4262704.1"/>
    <property type="molecule type" value="Genomic_DNA"/>
</dbReference>
<organism evidence="4 9">
    <name type="scientific">Rotaria magnacalcarata</name>
    <dbReference type="NCBI Taxonomy" id="392030"/>
    <lineage>
        <taxon>Eukaryota</taxon>
        <taxon>Metazoa</taxon>
        <taxon>Spiralia</taxon>
        <taxon>Gnathifera</taxon>
        <taxon>Rotifera</taxon>
        <taxon>Eurotatoria</taxon>
        <taxon>Bdelloidea</taxon>
        <taxon>Philodinida</taxon>
        <taxon>Philodinidae</taxon>
        <taxon>Rotaria</taxon>
    </lineage>
</organism>
<evidence type="ECO:0000313" key="6">
    <source>
        <dbReference type="EMBL" id="CAF3922100.1"/>
    </source>
</evidence>
<comment type="similarity">
    <text evidence="1">Belongs to the PDCD5 family.</text>
</comment>
<dbReference type="Proteomes" id="UP000663866">
    <property type="component" value="Unassembled WGS sequence"/>
</dbReference>
<dbReference type="Pfam" id="PF01984">
    <property type="entry name" value="dsDNA_bind"/>
    <property type="match status" value="1"/>
</dbReference>
<dbReference type="EMBL" id="CAJOBH010002761">
    <property type="protein sequence ID" value="CAF3922100.1"/>
    <property type="molecule type" value="Genomic_DNA"/>
</dbReference>
<dbReference type="AlphaFoldDB" id="A0A819EZ98"/>
<proteinExistence type="inferred from homology"/>
<gene>
    <name evidence="6" type="ORF">BYL167_LOCUS9549</name>
    <name evidence="7" type="ORF">GIL414_LOCUS7653</name>
    <name evidence="8" type="ORF">OVN521_LOCUS29653</name>
    <name evidence="5" type="ORF">SMN809_LOCUS7282</name>
    <name evidence="4" type="ORF">UXM345_LOCUS8229</name>
</gene>
<evidence type="ECO:0000313" key="9">
    <source>
        <dbReference type="Proteomes" id="UP000663842"/>
    </source>
</evidence>
<dbReference type="EMBL" id="CAJOBI010002083">
    <property type="protein sequence ID" value="CAF3913551.1"/>
    <property type="molecule type" value="Genomic_DNA"/>
</dbReference>
<dbReference type="Pfam" id="PF04707">
    <property type="entry name" value="PRELI"/>
    <property type="match status" value="1"/>
</dbReference>
<name>A0A819EZ98_9BILA</name>
<dbReference type="GO" id="GO:0005758">
    <property type="term" value="C:mitochondrial intermembrane space"/>
    <property type="evidence" value="ECO:0007669"/>
    <property type="project" value="InterPro"/>
</dbReference>
<dbReference type="InterPro" id="IPR037365">
    <property type="entry name" value="Slowmo/Ups"/>
</dbReference>
<evidence type="ECO:0000259" key="3">
    <source>
        <dbReference type="PROSITE" id="PS50904"/>
    </source>
</evidence>
<feature type="compositionally biased region" description="Basic and acidic residues" evidence="2">
    <location>
        <begin position="32"/>
        <end position="49"/>
    </location>
</feature>
<dbReference type="InterPro" id="IPR002836">
    <property type="entry name" value="PDCD5-like"/>
</dbReference>
<dbReference type="PROSITE" id="PS50904">
    <property type="entry name" value="PRELI_MSF1"/>
    <property type="match status" value="1"/>
</dbReference>
<dbReference type="Gene3D" id="1.10.8.140">
    <property type="entry name" value="PDCD5-like"/>
    <property type="match status" value="1"/>
</dbReference>
<evidence type="ECO:0000313" key="10">
    <source>
        <dbReference type="Proteomes" id="UP000663866"/>
    </source>
</evidence>
<evidence type="ECO:0000313" key="4">
    <source>
        <dbReference type="EMBL" id="CAF3858251.1"/>
    </source>
</evidence>
<evidence type="ECO:0000313" key="8">
    <source>
        <dbReference type="EMBL" id="CAF4262704.1"/>
    </source>
</evidence>
<keyword evidence="10" id="KW-1185">Reference proteome</keyword>
<comment type="caution">
    <text evidence="4">The sequence shown here is derived from an EMBL/GenBank/DDBJ whole genome shotgun (WGS) entry which is preliminary data.</text>
</comment>
<dbReference type="Proteomes" id="UP000676336">
    <property type="component" value="Unassembled WGS sequence"/>
</dbReference>
<dbReference type="Proteomes" id="UP000663842">
    <property type="component" value="Unassembled WGS sequence"/>
</dbReference>
<sequence length="311" mass="35169">MSDSDLDALRAKRLAELQQQQQGQQRPMGSDQNERNSGEEQRQKQEDMRNTMLSSLLTQEARARLNTISLTKPEKGRMVEDILIQNARRGAFGGKITEEQLIGLLEQVSKATEKTTKVNITSLACVFEKKKRMKFWTSEHVFDHDWTTVVTAALNKYPNPVSPSVIGCDVIGRTISPSGVIQSHRLLLADWAIAPALNRIFKFNELGYASEHSTIDVRRRVMSARTRNLTLNRFINIEERLEYTQHPTDSSKTLLKQEATINVERVPLTSYVETLVAKTINANATKGRLAMEWVIHKMGTVPTPEPTEQLA</sequence>
<accession>A0A819EZ98</accession>
<dbReference type="GO" id="GO:0003677">
    <property type="term" value="F:DNA binding"/>
    <property type="evidence" value="ECO:0007669"/>
    <property type="project" value="InterPro"/>
</dbReference>
<evidence type="ECO:0000313" key="7">
    <source>
        <dbReference type="EMBL" id="CAF3922644.1"/>
    </source>
</evidence>
<protein>
    <recommendedName>
        <fullName evidence="3">PRELI/MSF1 domain-containing protein</fullName>
    </recommendedName>
</protein>
<feature type="region of interest" description="Disordered" evidence="2">
    <location>
        <begin position="1"/>
        <end position="50"/>
    </location>
</feature>
<dbReference type="EMBL" id="CAJOBF010000713">
    <property type="protein sequence ID" value="CAF3858251.1"/>
    <property type="molecule type" value="Genomic_DNA"/>
</dbReference>
<dbReference type="EMBL" id="CAJOBJ010002365">
    <property type="protein sequence ID" value="CAF3922644.1"/>
    <property type="molecule type" value="Genomic_DNA"/>
</dbReference>
<evidence type="ECO:0000256" key="2">
    <source>
        <dbReference type="SAM" id="MobiDB-lite"/>
    </source>
</evidence>
<dbReference type="Proteomes" id="UP000681967">
    <property type="component" value="Unassembled WGS sequence"/>
</dbReference>
<reference evidence="4" key="1">
    <citation type="submission" date="2021-02" db="EMBL/GenBank/DDBJ databases">
        <authorList>
            <person name="Nowell W R."/>
        </authorList>
    </citation>
    <scope>NUCLEOTIDE SEQUENCE</scope>
</reference>
<evidence type="ECO:0000256" key="1">
    <source>
        <dbReference type="ARBA" id="ARBA00010490"/>
    </source>
</evidence>
<dbReference type="InterPro" id="IPR036883">
    <property type="entry name" value="PDCD5-like_sf"/>
</dbReference>
<dbReference type="InterPro" id="IPR006797">
    <property type="entry name" value="PRELI/MSF1_dom"/>
</dbReference>